<reference evidence="2" key="1">
    <citation type="submission" date="2024-03" db="EMBL/GenBank/DDBJ databases">
        <authorList>
            <consortium name="ELIXIR-Norway"/>
            <consortium name="Elixir Norway"/>
        </authorList>
    </citation>
    <scope>NUCLEOTIDE SEQUENCE</scope>
</reference>
<protein>
    <submittedName>
        <fullName evidence="2">Uncharacterized protein</fullName>
    </submittedName>
</protein>
<comment type="similarity">
    <text evidence="1">Belongs to the MAP65/ASE1 family.</text>
</comment>
<organism evidence="2 3">
    <name type="scientific">Sphagnum jensenii</name>
    <dbReference type="NCBI Taxonomy" id="128206"/>
    <lineage>
        <taxon>Eukaryota</taxon>
        <taxon>Viridiplantae</taxon>
        <taxon>Streptophyta</taxon>
        <taxon>Embryophyta</taxon>
        <taxon>Bryophyta</taxon>
        <taxon>Sphagnophytina</taxon>
        <taxon>Sphagnopsida</taxon>
        <taxon>Sphagnales</taxon>
        <taxon>Sphagnaceae</taxon>
        <taxon>Sphagnum</taxon>
    </lineage>
</organism>
<evidence type="ECO:0000313" key="3">
    <source>
        <dbReference type="Proteomes" id="UP001497522"/>
    </source>
</evidence>
<dbReference type="PANTHER" id="PTHR19321">
    <property type="entry name" value="PROTEIN REGULATOR OF CYTOKINESIS 1 PRC1-RELATED"/>
    <property type="match status" value="1"/>
</dbReference>
<gene>
    <name evidence="2" type="ORF">CSSPJE1EN2_LOCUS23587</name>
</gene>
<evidence type="ECO:0000256" key="1">
    <source>
        <dbReference type="ARBA" id="ARBA00006187"/>
    </source>
</evidence>
<evidence type="ECO:0000313" key="2">
    <source>
        <dbReference type="EMBL" id="CAK9882231.1"/>
    </source>
</evidence>
<accession>A0ABP1C0H7</accession>
<proteinExistence type="inferred from homology"/>
<dbReference type="EMBL" id="OZ023710">
    <property type="protein sequence ID" value="CAK9882231.1"/>
    <property type="molecule type" value="Genomic_DNA"/>
</dbReference>
<name>A0ABP1C0H7_9BRYO</name>
<dbReference type="Pfam" id="PF03999">
    <property type="entry name" value="MAP65_ASE1"/>
    <property type="match status" value="1"/>
</dbReference>
<dbReference type="InterPro" id="IPR007145">
    <property type="entry name" value="MAP65_Ase1_PRC1"/>
</dbReference>
<dbReference type="Proteomes" id="UP001497522">
    <property type="component" value="Chromosome 9"/>
</dbReference>
<keyword evidence="3" id="KW-1185">Reference proteome</keyword>
<dbReference type="Gene3D" id="1.20.58.1520">
    <property type="match status" value="1"/>
</dbReference>
<sequence length="240" mass="27352">MVHGFSTVLGMDSIQILADVHPSLVSSTPGQTKNISNVTIEGLTQTIHSLEEEKRVRLQKLQELRAKLLELWNLMDTPIEEQQLLQHITSHIAATQDEITIPGTLSSDTIAQAQMEVDRLDTLKASRMKELVVKRRLELEDICRCAHIEPDANTTEEKLIALMEKQIMQAKQEALTRKEILERMEKWMSACEEEGWLEDHNKDENRFASKGAHLNLKRAERARAAINKLPAMVEMLILKT</sequence>
<dbReference type="PANTHER" id="PTHR19321:SF41">
    <property type="entry name" value="FASCETTO-RELATED"/>
    <property type="match status" value="1"/>
</dbReference>